<comment type="caution">
    <text evidence="6">The sequence shown here is derived from an EMBL/GenBank/DDBJ whole genome shotgun (WGS) entry which is preliminary data.</text>
</comment>
<dbReference type="EMBL" id="JPKZ01001747">
    <property type="protein sequence ID" value="KHN80416.1"/>
    <property type="molecule type" value="Genomic_DNA"/>
</dbReference>
<dbReference type="OrthoDB" id="10253041at2759"/>
<evidence type="ECO:0000256" key="3">
    <source>
        <dbReference type="PROSITE-ProRule" id="PRU01379"/>
    </source>
</evidence>
<dbReference type="PANTHER" id="PTHR12756">
    <property type="entry name" value="CYTOSOLIC CARBOXYPEPTIDASE"/>
    <property type="match status" value="1"/>
</dbReference>
<dbReference type="PANTHER" id="PTHR12756:SF11">
    <property type="entry name" value="CYTOSOLIC CARBOXYPEPTIDASE 1"/>
    <property type="match status" value="1"/>
</dbReference>
<dbReference type="Pfam" id="PF25571">
    <property type="entry name" value="TPR_CCP1_N"/>
    <property type="match status" value="1"/>
</dbReference>
<dbReference type="GO" id="GO:0004181">
    <property type="term" value="F:metallocarboxypeptidase activity"/>
    <property type="evidence" value="ECO:0007669"/>
    <property type="project" value="InterPro"/>
</dbReference>
<dbReference type="Pfam" id="PF18027">
    <property type="entry name" value="Pepdidase_M14_N"/>
    <property type="match status" value="1"/>
</dbReference>
<name>A0A0B2VAB6_TOXCA</name>
<accession>A0A0B2VAB6</accession>
<evidence type="ECO:0000313" key="7">
    <source>
        <dbReference type="Proteomes" id="UP000031036"/>
    </source>
</evidence>
<feature type="compositionally biased region" description="Low complexity" evidence="4">
    <location>
        <begin position="1087"/>
        <end position="1098"/>
    </location>
</feature>
<comment type="similarity">
    <text evidence="2 3">Belongs to the peptidase M14 family.</text>
</comment>
<keyword evidence="6" id="KW-0378">Hydrolase</keyword>
<evidence type="ECO:0000313" key="6">
    <source>
        <dbReference type="EMBL" id="KHN80416.1"/>
    </source>
</evidence>
<feature type="compositionally biased region" description="Low complexity" evidence="4">
    <location>
        <begin position="739"/>
        <end position="748"/>
    </location>
</feature>
<dbReference type="SUPFAM" id="SSF53187">
    <property type="entry name" value="Zn-dependent exopeptidases"/>
    <property type="match status" value="1"/>
</dbReference>
<dbReference type="InterPro" id="IPR050821">
    <property type="entry name" value="Cytosolic_carboxypeptidase"/>
</dbReference>
<dbReference type="STRING" id="6265.A0A0B2VAB6"/>
<evidence type="ECO:0000256" key="2">
    <source>
        <dbReference type="ARBA" id="ARBA00005988"/>
    </source>
</evidence>
<dbReference type="Proteomes" id="UP000031036">
    <property type="component" value="Unassembled WGS sequence"/>
</dbReference>
<keyword evidence="7" id="KW-1185">Reference proteome</keyword>
<evidence type="ECO:0000259" key="5">
    <source>
        <dbReference type="PROSITE" id="PS52035"/>
    </source>
</evidence>
<dbReference type="Gene3D" id="3.40.630.10">
    <property type="entry name" value="Zn peptidases"/>
    <property type="match status" value="1"/>
</dbReference>
<keyword evidence="6" id="KW-0645">Protease</keyword>
<reference evidence="6 7" key="1">
    <citation type="submission" date="2014-11" db="EMBL/GenBank/DDBJ databases">
        <title>Genetic blueprint of the zoonotic pathogen Toxocara canis.</title>
        <authorList>
            <person name="Zhu X.-Q."/>
            <person name="Korhonen P.K."/>
            <person name="Cai H."/>
            <person name="Young N.D."/>
            <person name="Nejsum P."/>
            <person name="von Samson-Himmelstjerna G."/>
            <person name="Boag P.R."/>
            <person name="Tan P."/>
            <person name="Li Q."/>
            <person name="Min J."/>
            <person name="Yang Y."/>
            <person name="Wang X."/>
            <person name="Fang X."/>
            <person name="Hall R.S."/>
            <person name="Hofmann A."/>
            <person name="Sternberg P.W."/>
            <person name="Jex A.R."/>
            <person name="Gasser R.B."/>
        </authorList>
    </citation>
    <scope>NUCLEOTIDE SEQUENCE [LARGE SCALE GENOMIC DNA]</scope>
    <source>
        <strain evidence="6">PN_DK_2014</strain>
    </source>
</reference>
<comment type="cofactor">
    <cofactor evidence="1">
        <name>Zn(2+)</name>
        <dbReference type="ChEBI" id="CHEBI:29105"/>
    </cofactor>
</comment>
<dbReference type="GO" id="GO:0006508">
    <property type="term" value="P:proteolysis"/>
    <property type="evidence" value="ECO:0007669"/>
    <property type="project" value="InterPro"/>
</dbReference>
<feature type="compositionally biased region" description="Basic and acidic residues" evidence="4">
    <location>
        <begin position="1072"/>
        <end position="1081"/>
    </location>
</feature>
<dbReference type="InterPro" id="IPR040626">
    <property type="entry name" value="Pepdidase_M14_N"/>
</dbReference>
<dbReference type="Pfam" id="PF00246">
    <property type="entry name" value="Peptidase_M14"/>
    <property type="match status" value="1"/>
</dbReference>
<dbReference type="InterPro" id="IPR000834">
    <property type="entry name" value="Peptidase_M14"/>
</dbReference>
<feature type="domain" description="Peptidase M14" evidence="5">
    <location>
        <begin position="786"/>
        <end position="1067"/>
    </location>
</feature>
<feature type="active site" description="Proton donor/acceptor" evidence="3">
    <location>
        <position position="1031"/>
    </location>
</feature>
<proteinExistence type="inferred from homology"/>
<dbReference type="Gene3D" id="2.60.40.3120">
    <property type="match status" value="1"/>
</dbReference>
<gene>
    <name evidence="6" type="primary">ccpp-1</name>
    <name evidence="6" type="ORF">Tcan_09701</name>
</gene>
<dbReference type="PROSITE" id="PS52035">
    <property type="entry name" value="PEPTIDASE_M14"/>
    <property type="match status" value="1"/>
</dbReference>
<dbReference type="AlphaFoldDB" id="A0A0B2VAB6"/>
<sequence>MYAASYDVDSVHVSPSLGVEESQLTNLFLLLIDEANSRAEVSVQRQIAQLINDLFGTETEQHASTYRFLLCVKTKSSRALLGAEVGASGVEGDDRGQDDIMIRLLKAVEFTSDDLAKIMLCRLLGGYMSHCKPAAAQRRQRRLLRLDGANFVMRALVTALKDPSQTSMHLVAVDALAAVLLAISAKDRKFTLKARLVGLIGALHSRLFASEELCTLTLLRLMCRCVRSSRNAQLLGRCRHFSTEIVARIGDASSAMGELSSLKLARLTEILYFVSKNKKCKSALLDEMAVPVVKRLFERQFEMRLSDTNHLELCLISLACLRQFSKMNRGRDQLISEGVLEMCEHAIDSVANDRHTLSPHSSILAPFLQLQDSLCSLCMRCLPVEPFPLCSSSLPISFTLPSTRSPLTVRRSASKSPSKSTRVPATAAVLSDILLDTAPSSDEEGEEEEEESFLRVGLDRDIEVLSEGGDDDDVVHALAASAKPLSFSRQKCAQLSANYTRFFNEYFHAACYPQSPGKSSTCKTRSPPSYSELITAKVQQTKSVIRFVKIAFPESIDANIEVGLQPIQHSDDCMREMVMQEMSRSKRHSEFVPRIVFDLDRLLESDTTTAKNAVKNNDKRRIGKLEPVDHLLFESRFESGNLRRVTQVGSRHYELILSPDINQSRAHYQWFYFEVSNNEANVPYTFEVVNCIKSTSMFSKGMQPVLFSVTEASRGRPGWVRAGSSVCYYRNLYANTSTATRNNSNKKNGISRKKKGSSSSTRSFFSIRFTITFQHAADICYIAYHFPYTYSFLQASLEYMTGRLSKADSAYMRVDKLCDTLAGNAVPLITITATGSREEVDRREVVVLSARVHPGESNASWMMHGVIEFLLGSSANATELRDNFVFKLIPMLNPDGVINGSHRCSLAGVDLNRVWDRPSPLLHPSVFHAKGVIQYVVDVLKKKPFVFVDFHGHSRRCNVFVFGNNPEESWRISDRSLEHDSQFMLLPELLDQSSRLFSLGECRFSITKAKEPSARVVIWRQFDIRRVYTMEATYCGFDVGPYAGNHVGISELKEMGRDLCMVLLPLKSRVDASTKKTQSERRRAKSESGSASELLSSS</sequence>
<keyword evidence="6" id="KW-0121">Carboxypeptidase</keyword>
<feature type="region of interest" description="Disordered" evidence="4">
    <location>
        <begin position="1072"/>
        <end position="1098"/>
    </location>
</feature>
<dbReference type="GO" id="GO:0008270">
    <property type="term" value="F:zinc ion binding"/>
    <property type="evidence" value="ECO:0007669"/>
    <property type="project" value="InterPro"/>
</dbReference>
<evidence type="ECO:0000256" key="1">
    <source>
        <dbReference type="ARBA" id="ARBA00001947"/>
    </source>
</evidence>
<protein>
    <submittedName>
        <fullName evidence="6">Cytosolic carboxypeptidase 1</fullName>
    </submittedName>
</protein>
<evidence type="ECO:0000256" key="4">
    <source>
        <dbReference type="SAM" id="MobiDB-lite"/>
    </source>
</evidence>
<dbReference type="OMA" id="FCGFHKG"/>
<feature type="region of interest" description="Disordered" evidence="4">
    <location>
        <begin position="739"/>
        <end position="759"/>
    </location>
</feature>
<organism evidence="6 7">
    <name type="scientific">Toxocara canis</name>
    <name type="common">Canine roundworm</name>
    <dbReference type="NCBI Taxonomy" id="6265"/>
    <lineage>
        <taxon>Eukaryota</taxon>
        <taxon>Metazoa</taxon>
        <taxon>Ecdysozoa</taxon>
        <taxon>Nematoda</taxon>
        <taxon>Chromadorea</taxon>
        <taxon>Rhabditida</taxon>
        <taxon>Spirurina</taxon>
        <taxon>Ascaridomorpha</taxon>
        <taxon>Ascaridoidea</taxon>
        <taxon>Toxocaridae</taxon>
        <taxon>Toxocara</taxon>
    </lineage>
</organism>